<accession>S8E5T0</accession>
<evidence type="ECO:0000256" key="3">
    <source>
        <dbReference type="ARBA" id="ARBA00023033"/>
    </source>
</evidence>
<evidence type="ECO:0000313" key="5">
    <source>
        <dbReference type="EMBL" id="EPS98703.1"/>
    </source>
</evidence>
<comment type="similarity">
    <text evidence="1">Belongs to the flavin-dependent halogenase family.</text>
</comment>
<sequence>MPSASIPNKTHVLIIGGGPAGSYAAAALAREGLDVVLLEMSKFPRYHIGESLIPSVRHYLRFIDAENLIASHGFASKPGSAIKFNQYMREGYTDFVALGADNASWNVVRAEFDQLLLQHADSSGARVFDQTRVTELIFDKPQPASKCPTPSSIPVIGGLIRPLLSRKVSAGSSRLRAVAEEYSHSETTAPETMSEPGVQAAATLGRPFKAMYETATGGKGEIEFDYVVDASGRAGLMSTKYLKNRRFNESLKNVAVWGYWHGTGMYGKGTSRENAPYFEALSDESGWAWFIPLHNGLTSVGIVMAQKELGLRSRASSSASASPSMASSPAPSFCAPSAFPGVGGGKARPRSQSTLSARTASTLADRYLGFLQLAPGVLGLIGEGELVDVAGEGMGEQQDETAAGRTVKSASDYSYCADVYAGEGWRIVGDAGAFIDPFFSSGVHLAMTGGLSAAASICASIRGHCKESEAARWHSSRVGISYTRFLVVVLSAYKQIRAQSVNVLGDVSEDNFDRAFAFLRPVIQGGAEMGARLEEDELQHALDFCVHLFDPTTPEQHAHVRAALEGRIFSSHALASSPGGGDEHAEDCAGESMGAPMDGAKLLDVHAPLVDPAKLARALQSMGVAYGVNTAGRGKPAGMPVGVEDAEMRMVLEKVNARRVIHAEHGNGLNSLEEEAVDGFVVRLERGALGLRRAGRGEGQ</sequence>
<dbReference type="AlphaFoldDB" id="S8E5T0"/>
<dbReference type="InterPro" id="IPR050816">
    <property type="entry name" value="Flavin-dep_Halogenase_NPB"/>
</dbReference>
<dbReference type="Proteomes" id="UP000015241">
    <property type="component" value="Unassembled WGS sequence"/>
</dbReference>
<reference evidence="5 6" key="1">
    <citation type="journal article" date="2012" name="Science">
        <title>The Paleozoic origin of enzymatic lignin decomposition reconstructed from 31 fungal genomes.</title>
        <authorList>
            <person name="Floudas D."/>
            <person name="Binder M."/>
            <person name="Riley R."/>
            <person name="Barry K."/>
            <person name="Blanchette R.A."/>
            <person name="Henrissat B."/>
            <person name="Martinez A.T."/>
            <person name="Otillar R."/>
            <person name="Spatafora J.W."/>
            <person name="Yadav J.S."/>
            <person name="Aerts A."/>
            <person name="Benoit I."/>
            <person name="Boyd A."/>
            <person name="Carlson A."/>
            <person name="Copeland A."/>
            <person name="Coutinho P.M."/>
            <person name="de Vries R.P."/>
            <person name="Ferreira P."/>
            <person name="Findley K."/>
            <person name="Foster B."/>
            <person name="Gaskell J."/>
            <person name="Glotzer D."/>
            <person name="Gorecki P."/>
            <person name="Heitman J."/>
            <person name="Hesse C."/>
            <person name="Hori C."/>
            <person name="Igarashi K."/>
            <person name="Jurgens J.A."/>
            <person name="Kallen N."/>
            <person name="Kersten P."/>
            <person name="Kohler A."/>
            <person name="Kuees U."/>
            <person name="Kumar T.K.A."/>
            <person name="Kuo A."/>
            <person name="LaButti K."/>
            <person name="Larrondo L.F."/>
            <person name="Lindquist E."/>
            <person name="Ling A."/>
            <person name="Lombard V."/>
            <person name="Lucas S."/>
            <person name="Lundell T."/>
            <person name="Martin R."/>
            <person name="McLaughlin D.J."/>
            <person name="Morgenstern I."/>
            <person name="Morin E."/>
            <person name="Murat C."/>
            <person name="Nagy L.G."/>
            <person name="Nolan M."/>
            <person name="Ohm R.A."/>
            <person name="Patyshakuliyeva A."/>
            <person name="Rokas A."/>
            <person name="Ruiz-Duenas F.J."/>
            <person name="Sabat G."/>
            <person name="Salamov A."/>
            <person name="Samejima M."/>
            <person name="Schmutz J."/>
            <person name="Slot J.C."/>
            <person name="St John F."/>
            <person name="Stenlid J."/>
            <person name="Sun H."/>
            <person name="Sun S."/>
            <person name="Syed K."/>
            <person name="Tsang A."/>
            <person name="Wiebenga A."/>
            <person name="Young D."/>
            <person name="Pisabarro A."/>
            <person name="Eastwood D.C."/>
            <person name="Martin F."/>
            <person name="Cullen D."/>
            <person name="Grigoriev I.V."/>
            <person name="Hibbett D.S."/>
        </authorList>
    </citation>
    <scope>NUCLEOTIDE SEQUENCE</scope>
    <source>
        <strain evidence="6">FP-58527</strain>
    </source>
</reference>
<keyword evidence="2" id="KW-0560">Oxidoreductase</keyword>
<name>S8E5T0_FOMSC</name>
<dbReference type="eggNOG" id="ENOG502QW6Y">
    <property type="taxonomic scope" value="Eukaryota"/>
</dbReference>
<organism evidence="5 6">
    <name type="scientific">Fomitopsis schrenkii</name>
    <name type="common">Brown rot fungus</name>
    <dbReference type="NCBI Taxonomy" id="2126942"/>
    <lineage>
        <taxon>Eukaryota</taxon>
        <taxon>Fungi</taxon>
        <taxon>Dikarya</taxon>
        <taxon>Basidiomycota</taxon>
        <taxon>Agaricomycotina</taxon>
        <taxon>Agaricomycetes</taxon>
        <taxon>Polyporales</taxon>
        <taxon>Fomitopsis</taxon>
    </lineage>
</organism>
<keyword evidence="3" id="KW-0503">Monooxygenase</keyword>
<evidence type="ECO:0000313" key="6">
    <source>
        <dbReference type="Proteomes" id="UP000015241"/>
    </source>
</evidence>
<dbReference type="Pfam" id="PF04820">
    <property type="entry name" value="Trp_halogenase"/>
    <property type="match status" value="2"/>
</dbReference>
<dbReference type="GO" id="GO:0140907">
    <property type="term" value="F:flavin-dependent halogenase activity"/>
    <property type="evidence" value="ECO:0007669"/>
    <property type="project" value="UniProtKB-ARBA"/>
</dbReference>
<dbReference type="GO" id="GO:0004497">
    <property type="term" value="F:monooxygenase activity"/>
    <property type="evidence" value="ECO:0007669"/>
    <property type="project" value="UniProtKB-KW"/>
</dbReference>
<comment type="catalytic activity">
    <reaction evidence="4">
        <text>melleolide F + FADH2 + chloride + O2 = 6'-chloromelleolide F + FAD + 2 H2O + H(+)</text>
        <dbReference type="Rhea" id="RHEA:67160"/>
        <dbReference type="ChEBI" id="CHEBI:15377"/>
        <dbReference type="ChEBI" id="CHEBI:15378"/>
        <dbReference type="ChEBI" id="CHEBI:15379"/>
        <dbReference type="ChEBI" id="CHEBI:17996"/>
        <dbReference type="ChEBI" id="CHEBI:57692"/>
        <dbReference type="ChEBI" id="CHEBI:58307"/>
        <dbReference type="ChEBI" id="CHEBI:167712"/>
        <dbReference type="ChEBI" id="CHEBI:167713"/>
    </reaction>
    <physiologicalReaction direction="left-to-right" evidence="4">
        <dbReference type="Rhea" id="RHEA:67161"/>
    </physiologicalReaction>
</comment>
<dbReference type="InterPro" id="IPR006905">
    <property type="entry name" value="Flavin_halogenase"/>
</dbReference>
<protein>
    <submittedName>
        <fullName evidence="5">FAD/NAD-binding domain-containing protein</fullName>
    </submittedName>
</protein>
<gene>
    <name evidence="5" type="ORF">FOMPIDRAFT_130592</name>
</gene>
<dbReference type="EMBL" id="KE504163">
    <property type="protein sequence ID" value="EPS98703.1"/>
    <property type="molecule type" value="Genomic_DNA"/>
</dbReference>
<dbReference type="SUPFAM" id="SSF51905">
    <property type="entry name" value="FAD/NAD(P)-binding domain"/>
    <property type="match status" value="1"/>
</dbReference>
<dbReference type="InParanoid" id="S8E5T0"/>
<dbReference type="InterPro" id="IPR036188">
    <property type="entry name" value="FAD/NAD-bd_sf"/>
</dbReference>
<dbReference type="HOGENOM" id="CLU_024648_4_2_1"/>
<dbReference type="OrthoDB" id="3340390at2759"/>
<evidence type="ECO:0000256" key="2">
    <source>
        <dbReference type="ARBA" id="ARBA00023002"/>
    </source>
</evidence>
<evidence type="ECO:0000256" key="4">
    <source>
        <dbReference type="ARBA" id="ARBA00049364"/>
    </source>
</evidence>
<proteinExistence type="inferred from homology"/>
<dbReference type="GO" id="GO:0044550">
    <property type="term" value="P:secondary metabolite biosynthetic process"/>
    <property type="evidence" value="ECO:0007669"/>
    <property type="project" value="UniProtKB-ARBA"/>
</dbReference>
<dbReference type="PANTHER" id="PTHR43747">
    <property type="entry name" value="FAD-BINDING PROTEIN"/>
    <property type="match status" value="1"/>
</dbReference>
<evidence type="ECO:0000256" key="1">
    <source>
        <dbReference type="ARBA" id="ARBA00005706"/>
    </source>
</evidence>
<keyword evidence="6" id="KW-1185">Reference proteome</keyword>
<dbReference type="Gene3D" id="3.50.50.60">
    <property type="entry name" value="FAD/NAD(P)-binding domain"/>
    <property type="match status" value="3"/>
</dbReference>
<dbReference type="PANTHER" id="PTHR43747:SF5">
    <property type="entry name" value="FAD-BINDING DOMAIN-CONTAINING PROTEIN"/>
    <property type="match status" value="1"/>
</dbReference>
<dbReference type="STRING" id="743788.S8E5T0"/>